<keyword evidence="3" id="KW-1185">Reference proteome</keyword>
<protein>
    <submittedName>
        <fullName evidence="1">Uncharacterized protein</fullName>
    </submittedName>
</protein>
<proteinExistence type="predicted"/>
<dbReference type="Proteomes" id="UP000032483">
    <property type="component" value="Unassembled WGS sequence"/>
</dbReference>
<reference evidence="2 4" key="2">
    <citation type="journal article" date="2019" name="Nat. Med.">
        <title>A library of human gut bacterial isolates paired with longitudinal multiomics data enables mechanistic microbiome research.</title>
        <authorList>
            <person name="Poyet M."/>
            <person name="Groussin M."/>
            <person name="Gibbons S.M."/>
            <person name="Avila-Pacheco J."/>
            <person name="Jiang X."/>
            <person name="Kearney S.M."/>
            <person name="Perrotta A.R."/>
            <person name="Berdy B."/>
            <person name="Zhao S."/>
            <person name="Lieberman T.D."/>
            <person name="Swanson P.K."/>
            <person name="Smith M."/>
            <person name="Roesemann S."/>
            <person name="Alexander J.E."/>
            <person name="Rich S.A."/>
            <person name="Livny J."/>
            <person name="Vlamakis H."/>
            <person name="Clish C."/>
            <person name="Bullock K."/>
            <person name="Deik A."/>
            <person name="Scott J."/>
            <person name="Pierce K.A."/>
            <person name="Xavier R.J."/>
            <person name="Alm E.J."/>
        </authorList>
    </citation>
    <scope>NUCLEOTIDE SEQUENCE [LARGE SCALE GENOMIC DNA]</scope>
    <source>
        <strain evidence="2 4">BIOML-A7</strain>
    </source>
</reference>
<accession>A0A0D8J2S6</accession>
<dbReference type="GeneID" id="42856540"/>
<dbReference type="AlphaFoldDB" id="A0A0D8J2S6"/>
<sequence length="209" mass="21922">MSGTETLWQELICRLEGVQAAQVVFAENGMPCEIHVLAGPEKSSKSLVRDIQSALTAQFGVQVDHRIISVAQLSEGLAPRGDFRLAHTGLEIKSAGGRVSASVTLARGCDTYTGHGESANTPFARRRCVSEAALAAVNRAAGETCFELASVDAVTLAGQGIVVAQVYSLLDGQRLLGSAFLNEDPDNAAVHSVLSAVNRRLSVLPHTAG</sequence>
<organism evidence="1 3">
    <name type="scientific">Ruthenibacterium lactatiformans</name>
    <dbReference type="NCBI Taxonomy" id="1550024"/>
    <lineage>
        <taxon>Bacteria</taxon>
        <taxon>Bacillati</taxon>
        <taxon>Bacillota</taxon>
        <taxon>Clostridia</taxon>
        <taxon>Eubacteriales</taxon>
        <taxon>Oscillospiraceae</taxon>
        <taxon>Ruthenibacterium</taxon>
    </lineage>
</organism>
<evidence type="ECO:0000313" key="4">
    <source>
        <dbReference type="Proteomes" id="UP000449193"/>
    </source>
</evidence>
<reference evidence="1" key="1">
    <citation type="submission" date="2015-02" db="EMBL/GenBank/DDBJ databases">
        <title>A novel member of the family Ruminococcaceae isolated from human feces.</title>
        <authorList>
            <person name="Shkoporov A.N."/>
            <person name="Chaplin A.V."/>
            <person name="Motuzova O.V."/>
            <person name="Kafarskaia L.I."/>
            <person name="Khokhlova E.V."/>
            <person name="Efimov B.A."/>
        </authorList>
    </citation>
    <scope>NUCLEOTIDE SEQUENCE [LARGE SCALE GENOMIC DNA]</scope>
    <source>
        <strain evidence="1">585-1</strain>
    </source>
</reference>
<evidence type="ECO:0000313" key="3">
    <source>
        <dbReference type="Proteomes" id="UP000032483"/>
    </source>
</evidence>
<dbReference type="EMBL" id="JXXK01000009">
    <property type="protein sequence ID" value="KJF40108.1"/>
    <property type="molecule type" value="Genomic_DNA"/>
</dbReference>
<dbReference type="Proteomes" id="UP000449193">
    <property type="component" value="Unassembled WGS sequence"/>
</dbReference>
<gene>
    <name evidence="2" type="ORF">GMD52_01440</name>
    <name evidence="1" type="ORF">TQ39_07995</name>
</gene>
<evidence type="ECO:0000313" key="1">
    <source>
        <dbReference type="EMBL" id="KJF40108.1"/>
    </source>
</evidence>
<comment type="caution">
    <text evidence="1">The sequence shown here is derived from an EMBL/GenBank/DDBJ whole genome shotgun (WGS) entry which is preliminary data.</text>
</comment>
<evidence type="ECO:0000313" key="2">
    <source>
        <dbReference type="EMBL" id="MTS50205.1"/>
    </source>
</evidence>
<dbReference type="RefSeq" id="WP_050005160.1">
    <property type="nucleotide sequence ID" value="NZ_DAWBJP010000027.1"/>
</dbReference>
<dbReference type="EMBL" id="WMZR01000002">
    <property type="protein sequence ID" value="MTS50205.1"/>
    <property type="molecule type" value="Genomic_DNA"/>
</dbReference>
<name>A0A0D8J2S6_9FIRM</name>